<sequence>MADTRGRRLWWRHLISVLLFPVTVTLVVPALLVRWPGVWPSDLGFALAVTLAVAGTLLMAVGLGLVVWTVTLFHRVGEGTLGLGNVMGEPVHLVVHGPYRHVRNPMISGVLCILLGEAAVTASGSLLAWFAIFLAFQATAIRFWEEPHLIERYGREYLTYRDNVPRWIPRISAWEPSNPPLAVGHDAGNL</sequence>
<name>A0A1X1UR31_9MYCO</name>
<gene>
    <name evidence="6" type="ORF">AWC06_18200</name>
</gene>
<keyword evidence="2 5" id="KW-0812">Transmembrane</keyword>
<dbReference type="InterPro" id="IPR007318">
    <property type="entry name" value="Phopholipid_MeTrfase"/>
</dbReference>
<keyword evidence="7" id="KW-1185">Reference proteome</keyword>
<feature type="transmembrane region" description="Helical" evidence="5">
    <location>
        <begin position="45"/>
        <end position="68"/>
    </location>
</feature>
<dbReference type="EMBL" id="LQOW01000025">
    <property type="protein sequence ID" value="ORV59293.1"/>
    <property type="molecule type" value="Genomic_DNA"/>
</dbReference>
<dbReference type="Pfam" id="PF04191">
    <property type="entry name" value="PEMT"/>
    <property type="match status" value="1"/>
</dbReference>
<accession>A0A1X1UR31</accession>
<dbReference type="Proteomes" id="UP000194000">
    <property type="component" value="Unassembled WGS sequence"/>
</dbReference>
<evidence type="ECO:0000313" key="7">
    <source>
        <dbReference type="Proteomes" id="UP000194000"/>
    </source>
</evidence>
<keyword evidence="3 5" id="KW-1133">Transmembrane helix</keyword>
<evidence type="ECO:0000256" key="5">
    <source>
        <dbReference type="SAM" id="Phobius"/>
    </source>
</evidence>
<comment type="caution">
    <text evidence="6">The sequence shown here is derived from an EMBL/GenBank/DDBJ whole genome shotgun (WGS) entry which is preliminary data.</text>
</comment>
<evidence type="ECO:0000256" key="3">
    <source>
        <dbReference type="ARBA" id="ARBA00022989"/>
    </source>
</evidence>
<evidence type="ECO:0000256" key="2">
    <source>
        <dbReference type="ARBA" id="ARBA00022692"/>
    </source>
</evidence>
<organism evidence="6 7">
    <name type="scientific">Mycobacterium fragae</name>
    <dbReference type="NCBI Taxonomy" id="1260918"/>
    <lineage>
        <taxon>Bacteria</taxon>
        <taxon>Bacillati</taxon>
        <taxon>Actinomycetota</taxon>
        <taxon>Actinomycetes</taxon>
        <taxon>Mycobacteriales</taxon>
        <taxon>Mycobacteriaceae</taxon>
        <taxon>Mycobacterium</taxon>
    </lineage>
</organism>
<dbReference type="AlphaFoldDB" id="A0A1X1UR31"/>
<dbReference type="STRING" id="1260918.AWC06_18200"/>
<proteinExistence type="predicted"/>
<feature type="transmembrane region" description="Helical" evidence="5">
    <location>
        <begin position="110"/>
        <end position="136"/>
    </location>
</feature>
<dbReference type="Gene3D" id="1.20.120.1630">
    <property type="match status" value="1"/>
</dbReference>
<comment type="subcellular location">
    <subcellularLocation>
        <location evidence="1">Endomembrane system</location>
        <topology evidence="1">Multi-pass membrane protein</topology>
    </subcellularLocation>
</comment>
<evidence type="ECO:0000256" key="4">
    <source>
        <dbReference type="ARBA" id="ARBA00023136"/>
    </source>
</evidence>
<reference evidence="6 7" key="1">
    <citation type="submission" date="2016-01" db="EMBL/GenBank/DDBJ databases">
        <title>The new phylogeny of the genus Mycobacterium.</title>
        <authorList>
            <person name="Tarcisio F."/>
            <person name="Conor M."/>
            <person name="Antonella G."/>
            <person name="Elisabetta G."/>
            <person name="Giulia F.S."/>
            <person name="Sara T."/>
            <person name="Anna F."/>
            <person name="Clotilde B."/>
            <person name="Roberto B."/>
            <person name="Veronica D.S."/>
            <person name="Fabio R."/>
            <person name="Monica P."/>
            <person name="Olivier J."/>
            <person name="Enrico T."/>
            <person name="Nicola S."/>
        </authorList>
    </citation>
    <scope>NUCLEOTIDE SEQUENCE [LARGE SCALE GENOMIC DNA]</scope>
    <source>
        <strain evidence="6 7">DSM 45731</strain>
    </source>
</reference>
<dbReference type="GO" id="GO:0012505">
    <property type="term" value="C:endomembrane system"/>
    <property type="evidence" value="ECO:0007669"/>
    <property type="project" value="UniProtKB-SubCell"/>
</dbReference>
<evidence type="ECO:0000256" key="1">
    <source>
        <dbReference type="ARBA" id="ARBA00004127"/>
    </source>
</evidence>
<dbReference type="RefSeq" id="WP_085198521.1">
    <property type="nucleotide sequence ID" value="NZ_JACKVI010000014.1"/>
</dbReference>
<feature type="transmembrane region" description="Helical" evidence="5">
    <location>
        <begin position="12"/>
        <end position="33"/>
    </location>
</feature>
<evidence type="ECO:0000313" key="6">
    <source>
        <dbReference type="EMBL" id="ORV59293.1"/>
    </source>
</evidence>
<protein>
    <submittedName>
        <fullName evidence="6">RemK protein</fullName>
    </submittedName>
</protein>
<keyword evidence="4 5" id="KW-0472">Membrane</keyword>
<dbReference type="OrthoDB" id="941586at2"/>